<feature type="non-terminal residue" evidence="2">
    <location>
        <position position="1"/>
    </location>
</feature>
<evidence type="ECO:0000313" key="2">
    <source>
        <dbReference type="EMBL" id="EFH09097.1"/>
    </source>
</evidence>
<evidence type="ECO:0000256" key="1">
    <source>
        <dbReference type="SAM" id="MobiDB-lite"/>
    </source>
</evidence>
<protein>
    <submittedName>
        <fullName evidence="2">Uncharacterized protein</fullName>
    </submittedName>
</protein>
<keyword evidence="3" id="KW-1185">Reference proteome</keyword>
<feature type="region of interest" description="Disordered" evidence="1">
    <location>
        <begin position="1"/>
        <end position="78"/>
    </location>
</feature>
<dbReference type="Proteomes" id="UP000005324">
    <property type="component" value="Unassembled WGS sequence"/>
</dbReference>
<dbReference type="AlphaFoldDB" id="D5RUC1"/>
<dbReference type="HOGENOM" id="CLU_1606261_0_0_5"/>
<proteinExistence type="predicted"/>
<comment type="caution">
    <text evidence="2">The sequence shown here is derived from an EMBL/GenBank/DDBJ whole genome shotgun (WGS) entry which is preliminary data.</text>
</comment>
<name>D5RUC1_9PROT</name>
<sequence>AAPIAAPRQFCPIAPPSSAPPTAPSAAPFRMSSAKKLPVLSRATSCARQESEPSSAPIRPSRVSGVAQPASRPREVTRATARRAWTGMAGIPCAVGGRTLKAVLVHCQAMHGASSRLRLRSLDHVTGCCARSVAGVAEAHQFHRRGDHIRFSAALHSRPPPVTRR</sequence>
<evidence type="ECO:0000313" key="3">
    <source>
        <dbReference type="Proteomes" id="UP000005324"/>
    </source>
</evidence>
<feature type="compositionally biased region" description="Pro residues" evidence="1">
    <location>
        <begin position="13"/>
        <end position="23"/>
    </location>
</feature>
<dbReference type="EMBL" id="ADVL01000967">
    <property type="protein sequence ID" value="EFH09097.1"/>
    <property type="molecule type" value="Genomic_DNA"/>
</dbReference>
<gene>
    <name evidence="2" type="ORF">HMPREF0731_4683</name>
</gene>
<reference evidence="2 3" key="1">
    <citation type="submission" date="2010-04" db="EMBL/GenBank/DDBJ databases">
        <authorList>
            <person name="Qin X."/>
            <person name="Bachman B."/>
            <person name="Battles P."/>
            <person name="Bell A."/>
            <person name="Bess C."/>
            <person name="Bickham C."/>
            <person name="Chaboub L."/>
            <person name="Chen D."/>
            <person name="Coyle M."/>
            <person name="Deiros D.R."/>
            <person name="Dinh H."/>
            <person name="Forbes L."/>
            <person name="Fowler G."/>
            <person name="Francisco L."/>
            <person name="Fu Q."/>
            <person name="Gubbala S."/>
            <person name="Hale W."/>
            <person name="Han Y."/>
            <person name="Hemphill L."/>
            <person name="Highlander S.K."/>
            <person name="Hirani K."/>
            <person name="Hogues M."/>
            <person name="Jackson L."/>
            <person name="Jakkamsetti A."/>
            <person name="Javaid M."/>
            <person name="Jiang H."/>
            <person name="Korchina V."/>
            <person name="Kovar C."/>
            <person name="Lara F."/>
            <person name="Lee S."/>
            <person name="Mata R."/>
            <person name="Mathew T."/>
            <person name="Moen C."/>
            <person name="Morales K."/>
            <person name="Munidasa M."/>
            <person name="Nazareth L."/>
            <person name="Ngo R."/>
            <person name="Nguyen L."/>
            <person name="Okwuonu G."/>
            <person name="Ongeri F."/>
            <person name="Patil S."/>
            <person name="Petrosino J."/>
            <person name="Pham C."/>
            <person name="Pham P."/>
            <person name="Pu L.-L."/>
            <person name="Puazo M."/>
            <person name="Raj R."/>
            <person name="Reid J."/>
            <person name="Rouhana J."/>
            <person name="Saada N."/>
            <person name="Shang Y."/>
            <person name="Simmons D."/>
            <person name="Thornton R."/>
            <person name="Warren J."/>
            <person name="Weissenberger G."/>
            <person name="Zhang J."/>
            <person name="Zhang L."/>
            <person name="Zhou C."/>
            <person name="Zhu D."/>
            <person name="Muzny D."/>
            <person name="Worley K."/>
            <person name="Gibbs R."/>
        </authorList>
    </citation>
    <scope>NUCLEOTIDE SEQUENCE [LARGE SCALE GENOMIC DNA]</scope>
    <source>
        <strain evidence="2 3">ATCC 49957</strain>
    </source>
</reference>
<feature type="compositionally biased region" description="Polar residues" evidence="1">
    <location>
        <begin position="42"/>
        <end position="54"/>
    </location>
</feature>
<accession>D5RUC1</accession>
<organism evidence="2 3">
    <name type="scientific">Pseudoroseomonas cervicalis ATCC 49957</name>
    <dbReference type="NCBI Taxonomy" id="525371"/>
    <lineage>
        <taxon>Bacteria</taxon>
        <taxon>Pseudomonadati</taxon>
        <taxon>Pseudomonadota</taxon>
        <taxon>Alphaproteobacteria</taxon>
        <taxon>Acetobacterales</taxon>
        <taxon>Roseomonadaceae</taxon>
        <taxon>Roseomonas</taxon>
    </lineage>
</organism>